<comment type="caution">
    <text evidence="2">The sequence shown here is derived from an EMBL/GenBank/DDBJ whole genome shotgun (WGS) entry which is preliminary data.</text>
</comment>
<keyword evidence="3" id="KW-1185">Reference proteome</keyword>
<protein>
    <recommendedName>
        <fullName evidence="1">Cupin type-2 domain-containing protein</fullName>
    </recommendedName>
</protein>
<evidence type="ECO:0000313" key="2">
    <source>
        <dbReference type="EMBL" id="GAA1260359.1"/>
    </source>
</evidence>
<dbReference type="RefSeq" id="WP_344444990.1">
    <property type="nucleotide sequence ID" value="NZ_BAAALF010000139.1"/>
</dbReference>
<sequence length="146" mass="14930">MAVIRTVTIAPGDNTGWHYHPARVQAVLLAGTLTRVLEDSTVEVTLPGESLVELPEQVHIGYNLGAEPVVILATYQEVDGCPLSVPAPRPALDLPDELMARLGLGPVLVRGAAPTPVRSALGAVGAVGTVGTVGGLAGPAECQRSA</sequence>
<dbReference type="SUPFAM" id="SSF51182">
    <property type="entry name" value="RmlC-like cupins"/>
    <property type="match status" value="1"/>
</dbReference>
<organism evidence="2 3">
    <name type="scientific">Kitasatospora nipponensis</name>
    <dbReference type="NCBI Taxonomy" id="258049"/>
    <lineage>
        <taxon>Bacteria</taxon>
        <taxon>Bacillati</taxon>
        <taxon>Actinomycetota</taxon>
        <taxon>Actinomycetes</taxon>
        <taxon>Kitasatosporales</taxon>
        <taxon>Streptomycetaceae</taxon>
        <taxon>Kitasatospora</taxon>
    </lineage>
</organism>
<dbReference type="EMBL" id="BAAALF010000139">
    <property type="protein sequence ID" value="GAA1260359.1"/>
    <property type="molecule type" value="Genomic_DNA"/>
</dbReference>
<accession>A0ABN1WQH0</accession>
<dbReference type="Proteomes" id="UP001500037">
    <property type="component" value="Unassembled WGS sequence"/>
</dbReference>
<name>A0ABN1WQH0_9ACTN</name>
<feature type="domain" description="Cupin type-2" evidence="1">
    <location>
        <begin position="6"/>
        <end position="74"/>
    </location>
</feature>
<evidence type="ECO:0000313" key="3">
    <source>
        <dbReference type="Proteomes" id="UP001500037"/>
    </source>
</evidence>
<dbReference type="Gene3D" id="2.60.120.10">
    <property type="entry name" value="Jelly Rolls"/>
    <property type="match status" value="1"/>
</dbReference>
<dbReference type="InterPro" id="IPR014710">
    <property type="entry name" value="RmlC-like_jellyroll"/>
</dbReference>
<reference evidence="2 3" key="1">
    <citation type="journal article" date="2019" name="Int. J. Syst. Evol. Microbiol.">
        <title>The Global Catalogue of Microorganisms (GCM) 10K type strain sequencing project: providing services to taxonomists for standard genome sequencing and annotation.</title>
        <authorList>
            <consortium name="The Broad Institute Genomics Platform"/>
            <consortium name="The Broad Institute Genome Sequencing Center for Infectious Disease"/>
            <person name="Wu L."/>
            <person name="Ma J."/>
        </authorList>
    </citation>
    <scope>NUCLEOTIDE SEQUENCE [LARGE SCALE GENOMIC DNA]</scope>
    <source>
        <strain evidence="2 3">JCM 13004</strain>
    </source>
</reference>
<dbReference type="Pfam" id="PF07883">
    <property type="entry name" value="Cupin_2"/>
    <property type="match status" value="1"/>
</dbReference>
<dbReference type="InterPro" id="IPR011051">
    <property type="entry name" value="RmlC_Cupin_sf"/>
</dbReference>
<evidence type="ECO:0000259" key="1">
    <source>
        <dbReference type="Pfam" id="PF07883"/>
    </source>
</evidence>
<gene>
    <name evidence="2" type="ORF">GCM10009665_57890</name>
</gene>
<proteinExistence type="predicted"/>
<dbReference type="InterPro" id="IPR013096">
    <property type="entry name" value="Cupin_2"/>
</dbReference>